<reference evidence="3" key="1">
    <citation type="submission" date="2020-05" db="EMBL/GenBank/DDBJ databases">
        <authorList>
            <person name="Chiriac C."/>
            <person name="Salcher M."/>
            <person name="Ghai R."/>
            <person name="Kavagutti S V."/>
        </authorList>
    </citation>
    <scope>NUCLEOTIDE SEQUENCE</scope>
</reference>
<dbReference type="InterPro" id="IPR009057">
    <property type="entry name" value="Homeodomain-like_sf"/>
</dbReference>
<dbReference type="EMBL" id="CAEZSI010000104">
    <property type="protein sequence ID" value="CAB4543527.1"/>
    <property type="molecule type" value="Genomic_DNA"/>
</dbReference>
<keyword evidence="1" id="KW-0238">DNA-binding</keyword>
<proteinExistence type="predicted"/>
<dbReference type="SUPFAM" id="SSF46689">
    <property type="entry name" value="Homeodomain-like"/>
    <property type="match status" value="1"/>
</dbReference>
<dbReference type="InterPro" id="IPR001647">
    <property type="entry name" value="HTH_TetR"/>
</dbReference>
<feature type="domain" description="HTH tetR-type" evidence="2">
    <location>
        <begin position="22"/>
        <end position="81"/>
    </location>
</feature>
<evidence type="ECO:0000313" key="3">
    <source>
        <dbReference type="EMBL" id="CAB4543527.1"/>
    </source>
</evidence>
<dbReference type="GO" id="GO:0003677">
    <property type="term" value="F:DNA binding"/>
    <property type="evidence" value="ECO:0007669"/>
    <property type="project" value="UniProtKB-KW"/>
</dbReference>
<evidence type="ECO:0000256" key="1">
    <source>
        <dbReference type="ARBA" id="ARBA00023125"/>
    </source>
</evidence>
<evidence type="ECO:0000259" key="2">
    <source>
        <dbReference type="PROSITE" id="PS50977"/>
    </source>
</evidence>
<accession>A0A6J6BXS7</accession>
<protein>
    <submittedName>
        <fullName evidence="3">Unannotated protein</fullName>
    </submittedName>
</protein>
<dbReference type="Gene3D" id="1.10.357.10">
    <property type="entry name" value="Tetracycline Repressor, domain 2"/>
    <property type="match status" value="1"/>
</dbReference>
<dbReference type="Pfam" id="PF00440">
    <property type="entry name" value="TetR_N"/>
    <property type="match status" value="1"/>
</dbReference>
<dbReference type="PROSITE" id="PS50977">
    <property type="entry name" value="HTH_TETR_2"/>
    <property type="match status" value="1"/>
</dbReference>
<name>A0A6J6BXS7_9ZZZZ</name>
<dbReference type="AlphaFoldDB" id="A0A6J6BXS7"/>
<gene>
    <name evidence="3" type="ORF">UFOPK1412_00780</name>
</gene>
<organism evidence="3">
    <name type="scientific">freshwater metagenome</name>
    <dbReference type="NCBI Taxonomy" id="449393"/>
    <lineage>
        <taxon>unclassified sequences</taxon>
        <taxon>metagenomes</taxon>
        <taxon>ecological metagenomes</taxon>
    </lineage>
</organism>
<dbReference type="PRINTS" id="PR00455">
    <property type="entry name" value="HTHTETR"/>
</dbReference>
<sequence length="217" mass="23859">MYMPTHKVNRPESLGRKSAYVARNRAALLRSTQQVLAEIGPDASIDQFAEAAEIAVSTIYKHFENKEALITAANFQAFHDWQIWADQFLTGIKDPIEDLVLPMRIFLRLGKSHPLYAAMLARDVSGAPKYFPEIEIGLIQHVNDLIKAKILTINNPAIRIRSITACLTAALADQLLNPKAKEADADAAIEVILGILGVSSAKAKKVAYAPMPDLTQN</sequence>